<feature type="transmembrane region" description="Helical" evidence="1">
    <location>
        <begin position="12"/>
        <end position="33"/>
    </location>
</feature>
<keyword evidence="1" id="KW-0812">Transmembrane</keyword>
<accession>A0A923I421</accession>
<name>A0A923I421_9FIRM</name>
<evidence type="ECO:0000313" key="2">
    <source>
        <dbReference type="EMBL" id="MBC5579961.1"/>
    </source>
</evidence>
<reference evidence="2" key="1">
    <citation type="submission" date="2020-08" db="EMBL/GenBank/DDBJ databases">
        <title>Genome public.</title>
        <authorList>
            <person name="Liu C."/>
            <person name="Sun Q."/>
        </authorList>
    </citation>
    <scope>NUCLEOTIDE SEQUENCE</scope>
    <source>
        <strain evidence="2">BX8</strain>
    </source>
</reference>
<dbReference type="RefSeq" id="WP_186886339.1">
    <property type="nucleotide sequence ID" value="NZ_JACONZ010000001.1"/>
</dbReference>
<feature type="transmembrane region" description="Helical" evidence="1">
    <location>
        <begin position="171"/>
        <end position="196"/>
    </location>
</feature>
<dbReference type="AlphaFoldDB" id="A0A923I421"/>
<keyword evidence="1" id="KW-0472">Membrane</keyword>
<comment type="caution">
    <text evidence="2">The sequence shown here is derived from an EMBL/GenBank/DDBJ whole genome shotgun (WGS) entry which is preliminary data.</text>
</comment>
<sequence>MRKRVDLQNRLVTYTVFGLYYLGLILGAVYAAGHRGEQNNYFWYYIESFLQNHNAGSFLPVFSVSFLSVLGLNLLLLICSFSCLGAPFILMLPLLRGISAGMVSAVLYLSYGLKGLLFELFLLLLPTVVQALELLLFAADTFDTSVKLFRCALLHRSSVALIDPRKALQGFVLYSSAGLAAAILEGFFALLLGPVFRF</sequence>
<feature type="transmembrane region" description="Helical" evidence="1">
    <location>
        <begin position="58"/>
        <end position="81"/>
    </location>
</feature>
<dbReference type="EMBL" id="JACONZ010000001">
    <property type="protein sequence ID" value="MBC5579961.1"/>
    <property type="molecule type" value="Genomic_DNA"/>
</dbReference>
<feature type="transmembrane region" description="Helical" evidence="1">
    <location>
        <begin position="88"/>
        <end position="111"/>
    </location>
</feature>
<evidence type="ECO:0000256" key="1">
    <source>
        <dbReference type="SAM" id="Phobius"/>
    </source>
</evidence>
<gene>
    <name evidence="2" type="ORF">H8S23_00400</name>
</gene>
<protein>
    <recommendedName>
        <fullName evidence="4">Stage II sporulation protein M</fullName>
    </recommendedName>
</protein>
<keyword evidence="1" id="KW-1133">Transmembrane helix</keyword>
<dbReference type="Proteomes" id="UP000659630">
    <property type="component" value="Unassembled WGS sequence"/>
</dbReference>
<keyword evidence="3" id="KW-1185">Reference proteome</keyword>
<evidence type="ECO:0000313" key="3">
    <source>
        <dbReference type="Proteomes" id="UP000659630"/>
    </source>
</evidence>
<proteinExistence type="predicted"/>
<evidence type="ECO:0008006" key="4">
    <source>
        <dbReference type="Google" id="ProtNLM"/>
    </source>
</evidence>
<feature type="transmembrane region" description="Helical" evidence="1">
    <location>
        <begin position="117"/>
        <end position="139"/>
    </location>
</feature>
<organism evidence="2 3">
    <name type="scientific">Anaerofilum hominis</name>
    <dbReference type="NCBI Taxonomy" id="2763016"/>
    <lineage>
        <taxon>Bacteria</taxon>
        <taxon>Bacillati</taxon>
        <taxon>Bacillota</taxon>
        <taxon>Clostridia</taxon>
        <taxon>Eubacteriales</taxon>
        <taxon>Oscillospiraceae</taxon>
        <taxon>Anaerofilum</taxon>
    </lineage>
</organism>